<evidence type="ECO:0000313" key="1">
    <source>
        <dbReference type="EMBL" id="KKM27219.1"/>
    </source>
</evidence>
<reference evidence="1" key="1">
    <citation type="journal article" date="2015" name="Nature">
        <title>Complex archaea that bridge the gap between prokaryotes and eukaryotes.</title>
        <authorList>
            <person name="Spang A."/>
            <person name="Saw J.H."/>
            <person name="Jorgensen S.L."/>
            <person name="Zaremba-Niedzwiedzka K."/>
            <person name="Martijn J."/>
            <person name="Lind A.E."/>
            <person name="van Eijk R."/>
            <person name="Schleper C."/>
            <person name="Guy L."/>
            <person name="Ettema T.J."/>
        </authorList>
    </citation>
    <scope>NUCLEOTIDE SEQUENCE</scope>
</reference>
<name>A0A0F9J470_9ZZZZ</name>
<gene>
    <name evidence="1" type="ORF">LCGC14_1576900</name>
</gene>
<sequence>MKIIGGDIILESGDLKENRWIMRDIEEVRNKTKKEIGYLEFKKFKPKPEIFADISRYNKDIDDFITFLDAKYKEWEESREGKV</sequence>
<dbReference type="EMBL" id="LAZR01012363">
    <property type="protein sequence ID" value="KKM27219.1"/>
    <property type="molecule type" value="Genomic_DNA"/>
</dbReference>
<comment type="caution">
    <text evidence="1">The sequence shown here is derived from an EMBL/GenBank/DDBJ whole genome shotgun (WGS) entry which is preliminary data.</text>
</comment>
<accession>A0A0F9J470</accession>
<proteinExistence type="predicted"/>
<protein>
    <submittedName>
        <fullName evidence="1">Uncharacterized protein</fullName>
    </submittedName>
</protein>
<dbReference type="AlphaFoldDB" id="A0A0F9J470"/>
<organism evidence="1">
    <name type="scientific">marine sediment metagenome</name>
    <dbReference type="NCBI Taxonomy" id="412755"/>
    <lineage>
        <taxon>unclassified sequences</taxon>
        <taxon>metagenomes</taxon>
        <taxon>ecological metagenomes</taxon>
    </lineage>
</organism>